<comment type="caution">
    <text evidence="12">The sequence shown here is derived from an EMBL/GenBank/DDBJ whole genome shotgun (WGS) entry which is preliminary data.</text>
</comment>
<keyword evidence="6" id="KW-0805">Transcription regulation</keyword>
<dbReference type="InterPro" id="IPR012345">
    <property type="entry name" value="STAT_TF_DNA-bd_N"/>
</dbReference>
<evidence type="ECO:0000256" key="4">
    <source>
        <dbReference type="ARBA" id="ARBA00022553"/>
    </source>
</evidence>
<comment type="subcellular location">
    <subcellularLocation>
        <location evidence="2">Cytoplasm</location>
    </subcellularLocation>
    <subcellularLocation>
        <location evidence="1">Nucleus</location>
    </subcellularLocation>
</comment>
<dbReference type="OrthoDB" id="9382851at2759"/>
<dbReference type="Proteomes" id="UP000198323">
    <property type="component" value="Unassembled WGS sequence"/>
</dbReference>
<dbReference type="InterPro" id="IPR008967">
    <property type="entry name" value="p53-like_TF_DNA-bd_sf"/>
</dbReference>
<dbReference type="GO" id="GO:0005737">
    <property type="term" value="C:cytoplasm"/>
    <property type="evidence" value="ECO:0007669"/>
    <property type="project" value="UniProtKB-SubCell"/>
</dbReference>
<keyword evidence="8" id="KW-0804">Transcription</keyword>
<evidence type="ECO:0000313" key="13">
    <source>
        <dbReference type="Proteomes" id="UP000198323"/>
    </source>
</evidence>
<evidence type="ECO:0000259" key="10">
    <source>
        <dbReference type="Pfam" id="PF01017"/>
    </source>
</evidence>
<evidence type="ECO:0000256" key="1">
    <source>
        <dbReference type="ARBA" id="ARBA00004123"/>
    </source>
</evidence>
<dbReference type="Pfam" id="PF01017">
    <property type="entry name" value="STAT_alpha"/>
    <property type="match status" value="1"/>
</dbReference>
<dbReference type="GO" id="GO:0005634">
    <property type="term" value="C:nucleus"/>
    <property type="evidence" value="ECO:0007669"/>
    <property type="project" value="UniProtKB-SubCell"/>
</dbReference>
<keyword evidence="7" id="KW-0238">DNA-binding</keyword>
<reference evidence="12 13" key="1">
    <citation type="submission" date="2016-07" db="EMBL/GenBank/DDBJ databases">
        <title>Disparate Historic Effective Population Sizes Predicted by Modern Levels of Genome Diversity for the Scaled Quail (Callipepla squamata) and the Northern Bobwhite (Colinus virginianus): Inferences from First and Second Generation Draft Genome Assemblies for Sympatric New World Quail.</title>
        <authorList>
            <person name="Oldeschulte D.L."/>
            <person name="Halley Y.A."/>
            <person name="Bhattarai E.K."/>
            <person name="Brashear W.A."/>
            <person name="Hill J."/>
            <person name="Metz R.P."/>
            <person name="Johnson C.D."/>
            <person name="Rollins D."/>
            <person name="Peterson M.J."/>
            <person name="Bickhart D.M."/>
            <person name="Decker J.E."/>
            <person name="Seabury C.M."/>
        </authorList>
    </citation>
    <scope>NUCLEOTIDE SEQUENCE [LARGE SCALE GENOMIC DNA]</scope>
    <source>
        <strain evidence="12 13">Texas</strain>
        <tissue evidence="12">Leg muscle</tissue>
    </source>
</reference>
<keyword evidence="3" id="KW-0963">Cytoplasm</keyword>
<gene>
    <name evidence="12" type="ORF">ASZ78_012489</name>
</gene>
<keyword evidence="13" id="KW-1185">Reference proteome</keyword>
<organism evidence="12 13">
    <name type="scientific">Callipepla squamata</name>
    <name type="common">Scaled quail</name>
    <dbReference type="NCBI Taxonomy" id="9009"/>
    <lineage>
        <taxon>Eukaryota</taxon>
        <taxon>Metazoa</taxon>
        <taxon>Chordata</taxon>
        <taxon>Craniata</taxon>
        <taxon>Vertebrata</taxon>
        <taxon>Euteleostomi</taxon>
        <taxon>Archelosauria</taxon>
        <taxon>Archosauria</taxon>
        <taxon>Dinosauria</taxon>
        <taxon>Saurischia</taxon>
        <taxon>Theropoda</taxon>
        <taxon>Coelurosauria</taxon>
        <taxon>Aves</taxon>
        <taxon>Neognathae</taxon>
        <taxon>Galloanserae</taxon>
        <taxon>Galliformes</taxon>
        <taxon>Odontophoridae</taxon>
        <taxon>Callipepla</taxon>
    </lineage>
</organism>
<dbReference type="InterPro" id="IPR013800">
    <property type="entry name" value="STAT_TF_alpha"/>
</dbReference>
<name>A0A226M9A1_CALSU</name>
<dbReference type="InterPro" id="IPR015988">
    <property type="entry name" value="STAT_TF_CC"/>
</dbReference>
<dbReference type="Gene3D" id="1.20.1050.20">
    <property type="entry name" value="STAT transcription factor, all-alpha domain"/>
    <property type="match status" value="1"/>
</dbReference>
<proteinExistence type="predicted"/>
<dbReference type="InterPro" id="IPR013801">
    <property type="entry name" value="STAT_TF_DNA-bd"/>
</dbReference>
<evidence type="ECO:0000256" key="3">
    <source>
        <dbReference type="ARBA" id="ARBA00022490"/>
    </source>
</evidence>
<dbReference type="AlphaFoldDB" id="A0A226M9A1"/>
<dbReference type="PANTHER" id="PTHR11801">
    <property type="entry name" value="SIGNAL TRANSDUCER AND ACTIVATOR OF TRANSCRIPTION"/>
    <property type="match status" value="1"/>
</dbReference>
<keyword evidence="4" id="KW-0597">Phosphoprotein</keyword>
<dbReference type="EMBL" id="MCFN01008675">
    <property type="protein sequence ID" value="OXB51841.1"/>
    <property type="molecule type" value="Genomic_DNA"/>
</dbReference>
<evidence type="ECO:0000313" key="12">
    <source>
        <dbReference type="EMBL" id="OXB51841.1"/>
    </source>
</evidence>
<dbReference type="GO" id="GO:0007165">
    <property type="term" value="P:signal transduction"/>
    <property type="evidence" value="ECO:0007669"/>
    <property type="project" value="InterPro"/>
</dbReference>
<dbReference type="STRING" id="9009.A0A226M9A1"/>
<dbReference type="InterPro" id="IPR001217">
    <property type="entry name" value="STAT"/>
</dbReference>
<evidence type="ECO:0000256" key="6">
    <source>
        <dbReference type="ARBA" id="ARBA00023015"/>
    </source>
</evidence>
<evidence type="ECO:0008006" key="14">
    <source>
        <dbReference type="Google" id="ProtNLM"/>
    </source>
</evidence>
<dbReference type="GO" id="GO:0003677">
    <property type="term" value="F:DNA binding"/>
    <property type="evidence" value="ECO:0007669"/>
    <property type="project" value="UniProtKB-KW"/>
</dbReference>
<dbReference type="SUPFAM" id="SSF47655">
    <property type="entry name" value="STAT"/>
    <property type="match status" value="1"/>
</dbReference>
<sequence length="207" mass="22883">MGPCGPHCYVPFPPLYIQELPSLLLEATKELEVARQQVLKRIQIWKRQQQLAGNGALFEENLAPLQKRCEGLVEVHFQLHREVMAAGAELGAELLSQLLERINEVLSSLVQSSFLVEKQPPQVLKTQTKFQASVRFLLGPQLLQASPKPCMVRADMVTEKQARELAHSAYSSTLSESTGEIVHNVVALETNPGSGTCTANFKNVVRG</sequence>
<evidence type="ECO:0000256" key="2">
    <source>
        <dbReference type="ARBA" id="ARBA00004496"/>
    </source>
</evidence>
<evidence type="ECO:0000256" key="5">
    <source>
        <dbReference type="ARBA" id="ARBA00022999"/>
    </source>
</evidence>
<evidence type="ECO:0000256" key="9">
    <source>
        <dbReference type="ARBA" id="ARBA00023242"/>
    </source>
</evidence>
<evidence type="ECO:0000259" key="11">
    <source>
        <dbReference type="Pfam" id="PF02864"/>
    </source>
</evidence>
<accession>A0A226M9A1</accession>
<dbReference type="Pfam" id="PF02864">
    <property type="entry name" value="STAT_bind"/>
    <property type="match status" value="1"/>
</dbReference>
<dbReference type="Gene3D" id="2.60.40.630">
    <property type="entry name" value="STAT transcription factor, DNA-binding domain"/>
    <property type="match status" value="1"/>
</dbReference>
<keyword evidence="9" id="KW-0539">Nucleus</keyword>
<dbReference type="GO" id="GO:0003700">
    <property type="term" value="F:DNA-binding transcription factor activity"/>
    <property type="evidence" value="ECO:0007669"/>
    <property type="project" value="InterPro"/>
</dbReference>
<keyword evidence="5" id="KW-0727">SH2 domain</keyword>
<evidence type="ECO:0000256" key="7">
    <source>
        <dbReference type="ARBA" id="ARBA00023125"/>
    </source>
</evidence>
<protein>
    <recommendedName>
        <fullName evidence="14">STAT transcription factor protein interaction domain-containing protein</fullName>
    </recommendedName>
</protein>
<dbReference type="SUPFAM" id="SSF49417">
    <property type="entry name" value="p53-like transcription factors"/>
    <property type="match status" value="1"/>
</dbReference>
<feature type="domain" description="STAT transcription factor all-alpha" evidence="10">
    <location>
        <begin position="28"/>
        <end position="84"/>
    </location>
</feature>
<evidence type="ECO:0000256" key="8">
    <source>
        <dbReference type="ARBA" id="ARBA00023163"/>
    </source>
</evidence>
<feature type="domain" description="STAT transcription factor DNA-binding" evidence="11">
    <location>
        <begin position="118"/>
        <end position="204"/>
    </location>
</feature>